<dbReference type="PANTHER" id="PTHR30213">
    <property type="entry name" value="INNER MEMBRANE PROTEIN YHJD"/>
    <property type="match status" value="1"/>
</dbReference>
<keyword evidence="9" id="KW-1185">Reference proteome</keyword>
<accession>A0ABW2YFM5</accession>
<evidence type="ECO:0000313" key="9">
    <source>
        <dbReference type="Proteomes" id="UP001597110"/>
    </source>
</evidence>
<gene>
    <name evidence="8" type="ORF">ACFQ0E_13050</name>
</gene>
<sequence>MAASSPLQRLHDLVRHSPALDRARAGTFFRFLLKRFLDDRLFQAAGALSFTTAFALVPLSMVVFGVLSAFPVYETWSAQLSTYIFSNFVPSSARAVESYLFEFSKNAGQLTVVGVIVLVVSLLITMVNIESTFNQIWRVPTARPRFGRLVVYWTVMTFGALLAAASLALSARFFALSIFQTDPGRVLEHWLLSVSPLFIELLALTVVYRLVPHRTIRWRYAFMGGLLAVLLIELVKIGVGSYLGSFGAYQKIYGPLAFVPIFLGWIYFGWVAILLGASLASSLSAFRYQPASQRLPLGYELYGLLRLIGRFDEARRKGRGLHLDDIQQIEPTLTDALTQQMLGQLCEIGLVVRAESGEWILGRDLDALTLGELYEACHLRIPVAEAWLPARDDELGQLSIAALDHLRVPLRDLLKRPVASLYRKESE</sequence>
<dbReference type="HAMAP" id="MF_00672">
    <property type="entry name" value="UPF0761"/>
    <property type="match status" value="1"/>
</dbReference>
<dbReference type="NCBIfam" id="TIGR00765">
    <property type="entry name" value="yihY_not_rbn"/>
    <property type="match status" value="1"/>
</dbReference>
<keyword evidence="4 7" id="KW-0812">Transmembrane</keyword>
<dbReference type="RefSeq" id="WP_386824463.1">
    <property type="nucleotide sequence ID" value="NZ_JBHTIF010000002.1"/>
</dbReference>
<evidence type="ECO:0000256" key="5">
    <source>
        <dbReference type="ARBA" id="ARBA00022989"/>
    </source>
</evidence>
<organism evidence="8 9">
    <name type="scientific">Lysobacter brunescens</name>
    <dbReference type="NCBI Taxonomy" id="262323"/>
    <lineage>
        <taxon>Bacteria</taxon>
        <taxon>Pseudomonadati</taxon>
        <taxon>Pseudomonadota</taxon>
        <taxon>Gammaproteobacteria</taxon>
        <taxon>Lysobacterales</taxon>
        <taxon>Lysobacteraceae</taxon>
        <taxon>Lysobacter</taxon>
    </lineage>
</organism>
<evidence type="ECO:0000256" key="7">
    <source>
        <dbReference type="HAMAP-Rule" id="MF_00672"/>
    </source>
</evidence>
<feature type="transmembrane region" description="Helical" evidence="7">
    <location>
        <begin position="150"/>
        <end position="169"/>
    </location>
</feature>
<feature type="transmembrane region" description="Helical" evidence="7">
    <location>
        <begin position="41"/>
        <end position="67"/>
    </location>
</feature>
<feature type="transmembrane region" description="Helical" evidence="7">
    <location>
        <begin position="107"/>
        <end position="129"/>
    </location>
</feature>
<evidence type="ECO:0000313" key="8">
    <source>
        <dbReference type="EMBL" id="MFD0726522.1"/>
    </source>
</evidence>
<dbReference type="EMBL" id="JBHTIF010000002">
    <property type="protein sequence ID" value="MFD0726522.1"/>
    <property type="molecule type" value="Genomic_DNA"/>
</dbReference>
<dbReference type="InterPro" id="IPR023679">
    <property type="entry name" value="UPF0761_bac"/>
</dbReference>
<feature type="transmembrane region" description="Helical" evidence="7">
    <location>
        <begin position="189"/>
        <end position="208"/>
    </location>
</feature>
<name>A0ABW2YFM5_9GAMM</name>
<evidence type="ECO:0000256" key="4">
    <source>
        <dbReference type="ARBA" id="ARBA00022692"/>
    </source>
</evidence>
<dbReference type="InterPro" id="IPR017039">
    <property type="entry name" value="Virul_fac_BrkB"/>
</dbReference>
<keyword evidence="5 7" id="KW-1133">Transmembrane helix</keyword>
<keyword evidence="3" id="KW-0997">Cell inner membrane</keyword>
<keyword evidence="2 7" id="KW-1003">Cell membrane</keyword>
<feature type="transmembrane region" description="Helical" evidence="7">
    <location>
        <begin position="220"/>
        <end position="244"/>
    </location>
</feature>
<evidence type="ECO:0000256" key="1">
    <source>
        <dbReference type="ARBA" id="ARBA00004651"/>
    </source>
</evidence>
<proteinExistence type="inferred from homology"/>
<dbReference type="Pfam" id="PF03631">
    <property type="entry name" value="Virul_fac_BrkB"/>
    <property type="match status" value="1"/>
</dbReference>
<protein>
    <recommendedName>
        <fullName evidence="7">UPF0761 membrane protein ACFQ0E_13050</fullName>
    </recommendedName>
</protein>
<evidence type="ECO:0000256" key="3">
    <source>
        <dbReference type="ARBA" id="ARBA00022519"/>
    </source>
</evidence>
<comment type="subcellular location">
    <subcellularLocation>
        <location evidence="1 7">Cell membrane</location>
        <topology evidence="1 7">Multi-pass membrane protein</topology>
    </subcellularLocation>
</comment>
<feature type="transmembrane region" description="Helical" evidence="7">
    <location>
        <begin position="264"/>
        <end position="286"/>
    </location>
</feature>
<evidence type="ECO:0000256" key="6">
    <source>
        <dbReference type="ARBA" id="ARBA00023136"/>
    </source>
</evidence>
<dbReference type="PANTHER" id="PTHR30213:SF0">
    <property type="entry name" value="UPF0761 MEMBRANE PROTEIN YIHY"/>
    <property type="match status" value="1"/>
</dbReference>
<reference evidence="9" key="1">
    <citation type="journal article" date="2019" name="Int. J. Syst. Evol. Microbiol.">
        <title>The Global Catalogue of Microorganisms (GCM) 10K type strain sequencing project: providing services to taxonomists for standard genome sequencing and annotation.</title>
        <authorList>
            <consortium name="The Broad Institute Genomics Platform"/>
            <consortium name="The Broad Institute Genome Sequencing Center for Infectious Disease"/>
            <person name="Wu L."/>
            <person name="Ma J."/>
        </authorList>
    </citation>
    <scope>NUCLEOTIDE SEQUENCE [LARGE SCALE GENOMIC DNA]</scope>
    <source>
        <strain evidence="9">CCUG 55585</strain>
    </source>
</reference>
<evidence type="ECO:0000256" key="2">
    <source>
        <dbReference type="ARBA" id="ARBA00022475"/>
    </source>
</evidence>
<keyword evidence="6 7" id="KW-0472">Membrane</keyword>
<dbReference type="Proteomes" id="UP001597110">
    <property type="component" value="Unassembled WGS sequence"/>
</dbReference>
<comment type="caution">
    <text evidence="8">The sequence shown here is derived from an EMBL/GenBank/DDBJ whole genome shotgun (WGS) entry which is preliminary data.</text>
</comment>
<comment type="similarity">
    <text evidence="7">Belongs to the UPF0761 family.</text>
</comment>